<proteinExistence type="predicted"/>
<reference evidence="1" key="2">
    <citation type="submission" date="2022-10" db="EMBL/GenBank/DDBJ databases">
        <authorList>
            <consortium name="ENA_rothamsted_submissions"/>
            <consortium name="culmorum"/>
            <person name="King R."/>
        </authorList>
    </citation>
    <scope>NUCLEOTIDE SEQUENCE</scope>
</reference>
<protein>
    <submittedName>
        <fullName evidence="1">Uncharacterized protein</fullName>
    </submittedName>
</protein>
<sequence length="251" mass="28900">MHAEALIHYEKAFNLDSSLVIVEIKINESKKMIFDRGLFRLYNDKTRNAAYGSAMYMEIKPQYDRILDMDGGIVIPALIALGCKAHSTVSFNSSPALTQLVQGIVLERQDNSITLVDHPVRNFVPSGIIDKRTFVIINNFDEGLLRHGMLENLKSAWERLLARDTRALPYKGEYYVAGANCKRITYKYRLHEIAKKSLKIPNSKVLCMLPEQKTFYKEDLDMYDDIKIMADEQLVFDINFDRYGYVVIKKS</sequence>
<dbReference type="AlphaFoldDB" id="A0A9N9RHG4"/>
<dbReference type="OrthoDB" id="5980806at2759"/>
<dbReference type="Proteomes" id="UP001153714">
    <property type="component" value="Chromosome 9"/>
</dbReference>
<evidence type="ECO:0000313" key="2">
    <source>
        <dbReference type="Proteomes" id="UP001153714"/>
    </source>
</evidence>
<organism evidence="1 2">
    <name type="scientific">Diatraea saccharalis</name>
    <name type="common">sugarcane borer</name>
    <dbReference type="NCBI Taxonomy" id="40085"/>
    <lineage>
        <taxon>Eukaryota</taxon>
        <taxon>Metazoa</taxon>
        <taxon>Ecdysozoa</taxon>
        <taxon>Arthropoda</taxon>
        <taxon>Hexapoda</taxon>
        <taxon>Insecta</taxon>
        <taxon>Pterygota</taxon>
        <taxon>Neoptera</taxon>
        <taxon>Endopterygota</taxon>
        <taxon>Lepidoptera</taxon>
        <taxon>Glossata</taxon>
        <taxon>Ditrysia</taxon>
        <taxon>Pyraloidea</taxon>
        <taxon>Crambidae</taxon>
        <taxon>Crambinae</taxon>
        <taxon>Diatraea</taxon>
    </lineage>
</organism>
<gene>
    <name evidence="1" type="ORF">DIATSA_LOCUS14010</name>
</gene>
<evidence type="ECO:0000313" key="1">
    <source>
        <dbReference type="EMBL" id="CAG9796861.1"/>
    </source>
</evidence>
<reference evidence="1" key="1">
    <citation type="submission" date="2021-12" db="EMBL/GenBank/DDBJ databases">
        <authorList>
            <person name="King R."/>
        </authorList>
    </citation>
    <scope>NUCLEOTIDE SEQUENCE</scope>
</reference>
<accession>A0A9N9RHG4</accession>
<dbReference type="EMBL" id="OU893340">
    <property type="protein sequence ID" value="CAG9796861.1"/>
    <property type="molecule type" value="Genomic_DNA"/>
</dbReference>
<dbReference type="InterPro" id="IPR029063">
    <property type="entry name" value="SAM-dependent_MTases_sf"/>
</dbReference>
<dbReference type="Gene3D" id="3.40.50.150">
    <property type="entry name" value="Vaccinia Virus protein VP39"/>
    <property type="match status" value="1"/>
</dbReference>
<name>A0A9N9RHG4_9NEOP</name>
<keyword evidence="2" id="KW-1185">Reference proteome</keyword>